<organism evidence="1">
    <name type="scientific">bioreactor metagenome</name>
    <dbReference type="NCBI Taxonomy" id="1076179"/>
    <lineage>
        <taxon>unclassified sequences</taxon>
        <taxon>metagenomes</taxon>
        <taxon>ecological metagenomes</taxon>
    </lineage>
</organism>
<sequence length="134" mass="15591">MENAFFTALNQQYNNSNIESYQITVKQKEGSNTQAFLAKNSIRKLTQNLEKAKTAYLNGVDTLEEYKTTKIEFLKRIKELEEVIPFSSSCTEKFQILPTFNQLAKNNPILLQLVIKKIIYCSKENCFKIYFITN</sequence>
<proteinExistence type="predicted"/>
<accession>A0A645F9A3</accession>
<evidence type="ECO:0000313" key="1">
    <source>
        <dbReference type="EMBL" id="MPN09154.1"/>
    </source>
</evidence>
<dbReference type="EMBL" id="VSSQ01055242">
    <property type="protein sequence ID" value="MPN09154.1"/>
    <property type="molecule type" value="Genomic_DNA"/>
</dbReference>
<protein>
    <submittedName>
        <fullName evidence="1">Uncharacterized protein</fullName>
    </submittedName>
</protein>
<comment type="caution">
    <text evidence="1">The sequence shown here is derived from an EMBL/GenBank/DDBJ whole genome shotgun (WGS) entry which is preliminary data.</text>
</comment>
<name>A0A645F9A3_9ZZZZ</name>
<gene>
    <name evidence="1" type="ORF">SDC9_156442</name>
</gene>
<reference evidence="1" key="1">
    <citation type="submission" date="2019-08" db="EMBL/GenBank/DDBJ databases">
        <authorList>
            <person name="Kucharzyk K."/>
            <person name="Murdoch R.W."/>
            <person name="Higgins S."/>
            <person name="Loffler F."/>
        </authorList>
    </citation>
    <scope>NUCLEOTIDE SEQUENCE</scope>
</reference>
<dbReference type="AlphaFoldDB" id="A0A645F9A3"/>